<dbReference type="SUPFAM" id="SSF46934">
    <property type="entry name" value="UBA-like"/>
    <property type="match status" value="1"/>
</dbReference>
<dbReference type="PANTHER" id="PTHR16525">
    <property type="entry name" value="PROTEIN C12ORF4"/>
    <property type="match status" value="1"/>
</dbReference>
<dbReference type="EMBL" id="ML002253">
    <property type="protein sequence ID" value="RKP39670.1"/>
    <property type="molecule type" value="Genomic_DNA"/>
</dbReference>
<name>A0A4Q0A358_9FUNG</name>
<organism evidence="3 4">
    <name type="scientific">Dimargaris cristalligena</name>
    <dbReference type="NCBI Taxonomy" id="215637"/>
    <lineage>
        <taxon>Eukaryota</taxon>
        <taxon>Fungi</taxon>
        <taxon>Fungi incertae sedis</taxon>
        <taxon>Zoopagomycota</taxon>
        <taxon>Kickxellomycotina</taxon>
        <taxon>Dimargaritomycetes</taxon>
        <taxon>Dimargaritales</taxon>
        <taxon>Dimargaritaceae</taxon>
        <taxon>Dimargaris</taxon>
    </lineage>
</organism>
<feature type="region of interest" description="Disordered" evidence="1">
    <location>
        <begin position="330"/>
        <end position="351"/>
    </location>
</feature>
<feature type="region of interest" description="Disordered" evidence="1">
    <location>
        <begin position="992"/>
        <end position="1075"/>
    </location>
</feature>
<dbReference type="AlphaFoldDB" id="A0A4Q0A358"/>
<protein>
    <recommendedName>
        <fullName evidence="2">UBA domain-containing protein</fullName>
    </recommendedName>
</protein>
<dbReference type="InterPro" id="IPR019311">
    <property type="entry name" value="Fy-3"/>
</dbReference>
<proteinExistence type="predicted"/>
<evidence type="ECO:0000313" key="3">
    <source>
        <dbReference type="EMBL" id="RKP39670.1"/>
    </source>
</evidence>
<dbReference type="PROSITE" id="PS50030">
    <property type="entry name" value="UBA"/>
    <property type="match status" value="1"/>
</dbReference>
<dbReference type="STRING" id="215637.A0A4Q0A358"/>
<sequence>MPFAIAPHDLTLIFPSIENGKPCLLAQDPFAFHINATLDDDLARKLRPLQGTTAGQRAQAHSDESDEDSLPNTDFLAELRGHAAAFTIKQHQMVYDVVLQFLRQYRIPPYLYPRLYTLVQSCLRDNYKSHRRVDIQIIDSNKRPYRLLHDKYSLTTLKFFKSIEKDPFPESYQSLTSSSLPLLFDALLEIERYNAAVIRSLVAEKERSCRAIKKGSNRKISLPEPVGRFQLYFRDIENPSTLDYIWDKLIDEAKAIQRKDYRAFIPLLYQHCRRSRFSLPPATAADDASATHGPEQLSELVLDTRQLTRAILQAGFAEFAHTIDPECLRPLRPTRPVTTTQPLTEGPPITNPLKGLGLSASSASPTLAEPAEGELERTDYEQFCQQHANEIQSLTEMGFELEQSITSLRLYQGDMDRAINILLTKPDIINFHRAKSPRALSITAHLYAGSEGGGTSSIYSSSSPGTSTAPTPTMAFSPITASFSSEANSGISTPHSPRTPLVARSTNSASPLLSTSTNGSINPAVVCGSTLYPQGLGVESTTKAEGDPNPTLVQVNDSSSVKTTVAPAAVVAAPKKEMVDSDELRGRTAAFASYIGDGRARSLALKLGRLTRAWVPVARQQMESDPVPTADQAETTGPLISLELADPVSVFAGPRGPTVSDSSSSLGDLTALSAPPLTARPQDMSDEFAAAVEEELRQMSFVDNFTISLGKPIPLTHNLRLSATNHESFLSLPKHPARRMAVQAQTAASIYSPLLNAVVLLLSPRDWEGNSTGGTIDGLSTSFPSSSSLGLGVVDDNPLDNEIRYYYLGNTANQYFFKQCQQTTEYHFPSVSEQLEASYRQLTTGGQSIRPGDILVTRHSNLPLVHVVFHVVLPDDVLYATRVPTAQAIASTSSPATTDRTAPSGGGLQYSLNQQSVEARSLQLVMDAMTRFDIGTLALPPYFLSDPDRLQETADSLTRDAYLQKRTTMVFKCIKGFLTSFTQAQLMGRVNHPVHATTPGNGNRPQRNSPPPPPVANPPKVVRPEEEEVGDRWEGVPTDPTPAPSAPGNGQSSKDVAAKPATNGNRGGAREPENAGYNHMEGKTFQFLIPGNVTEVQFNQYRSDIINVFRVN</sequence>
<accession>A0A4Q0A358</accession>
<dbReference type="GO" id="GO:0005737">
    <property type="term" value="C:cytoplasm"/>
    <property type="evidence" value="ECO:0007669"/>
    <property type="project" value="TreeGrafter"/>
</dbReference>
<dbReference type="SMART" id="SM00165">
    <property type="entry name" value="UBA"/>
    <property type="match status" value="1"/>
</dbReference>
<feature type="domain" description="UBA" evidence="2">
    <location>
        <begin position="385"/>
        <end position="425"/>
    </location>
</feature>
<dbReference type="Gene3D" id="1.10.8.10">
    <property type="entry name" value="DNA helicase RuvA subunit, C-terminal domain"/>
    <property type="match status" value="1"/>
</dbReference>
<gene>
    <name evidence="3" type="ORF">BJ085DRAFT_37252</name>
</gene>
<feature type="compositionally biased region" description="Low complexity" evidence="1">
    <location>
        <begin position="330"/>
        <end position="344"/>
    </location>
</feature>
<feature type="region of interest" description="Disordered" evidence="1">
    <location>
        <begin position="52"/>
        <end position="71"/>
    </location>
</feature>
<feature type="region of interest" description="Disordered" evidence="1">
    <location>
        <begin position="486"/>
        <end position="515"/>
    </location>
</feature>
<reference evidence="4" key="1">
    <citation type="journal article" date="2018" name="Nat. Microbiol.">
        <title>Leveraging single-cell genomics to expand the fungal tree of life.</title>
        <authorList>
            <person name="Ahrendt S.R."/>
            <person name="Quandt C.A."/>
            <person name="Ciobanu D."/>
            <person name="Clum A."/>
            <person name="Salamov A."/>
            <person name="Andreopoulos B."/>
            <person name="Cheng J.F."/>
            <person name="Woyke T."/>
            <person name="Pelin A."/>
            <person name="Henrissat B."/>
            <person name="Reynolds N.K."/>
            <person name="Benny G.L."/>
            <person name="Smith M.E."/>
            <person name="James T.Y."/>
            <person name="Grigoriev I.V."/>
        </authorList>
    </citation>
    <scope>NUCLEOTIDE SEQUENCE [LARGE SCALE GENOMIC DNA]</scope>
    <source>
        <strain evidence="4">RSA 468</strain>
    </source>
</reference>
<feature type="compositionally biased region" description="Pro residues" evidence="1">
    <location>
        <begin position="1008"/>
        <end position="1017"/>
    </location>
</feature>
<dbReference type="PANTHER" id="PTHR16525:SF0">
    <property type="entry name" value="PROTEIN C12ORF4"/>
    <property type="match status" value="1"/>
</dbReference>
<feature type="compositionally biased region" description="Polar residues" evidence="1">
    <location>
        <begin position="504"/>
        <end position="515"/>
    </location>
</feature>
<keyword evidence="4" id="KW-1185">Reference proteome</keyword>
<dbReference type="InterPro" id="IPR015940">
    <property type="entry name" value="UBA"/>
</dbReference>
<dbReference type="Proteomes" id="UP000268162">
    <property type="component" value="Unassembled WGS sequence"/>
</dbReference>
<dbReference type="CDD" id="cd14270">
    <property type="entry name" value="UBA"/>
    <property type="match status" value="1"/>
</dbReference>
<evidence type="ECO:0000259" key="2">
    <source>
        <dbReference type="PROSITE" id="PS50030"/>
    </source>
</evidence>
<dbReference type="InterPro" id="IPR009060">
    <property type="entry name" value="UBA-like_sf"/>
</dbReference>
<evidence type="ECO:0000313" key="4">
    <source>
        <dbReference type="Proteomes" id="UP000268162"/>
    </source>
</evidence>
<dbReference type="Pfam" id="PF10154">
    <property type="entry name" value="Fy-3"/>
    <property type="match status" value="1"/>
</dbReference>
<feature type="compositionally biased region" description="Polar residues" evidence="1">
    <location>
        <begin position="486"/>
        <end position="496"/>
    </location>
</feature>
<evidence type="ECO:0000256" key="1">
    <source>
        <dbReference type="SAM" id="MobiDB-lite"/>
    </source>
</evidence>